<accession>A0ABX5RV84</accession>
<keyword evidence="2" id="KW-1185">Reference proteome</keyword>
<sequence length="65" mass="7134">MALFLFFSVVFLSVMLFGCSYRLVAIGLLRPVVTDCRGGKGSFAMILNYKKQSVPVGQSLASRIE</sequence>
<gene>
    <name evidence="1" type="ORF">EYF70_17985</name>
</gene>
<dbReference type="Proteomes" id="UP000292307">
    <property type="component" value="Chromosome"/>
</dbReference>
<organism evidence="1 2">
    <name type="scientific">Pseudoduganella albidiflava</name>
    <dbReference type="NCBI Taxonomy" id="321983"/>
    <lineage>
        <taxon>Bacteria</taxon>
        <taxon>Pseudomonadati</taxon>
        <taxon>Pseudomonadota</taxon>
        <taxon>Betaproteobacteria</taxon>
        <taxon>Burkholderiales</taxon>
        <taxon>Oxalobacteraceae</taxon>
        <taxon>Telluria group</taxon>
        <taxon>Pseudoduganella</taxon>
    </lineage>
</organism>
<dbReference type="RefSeq" id="WP_131146631.1">
    <property type="nucleotide sequence ID" value="NZ_BMWV01000005.1"/>
</dbReference>
<dbReference type="EMBL" id="CP036401">
    <property type="protein sequence ID" value="QBI02519.1"/>
    <property type="molecule type" value="Genomic_DNA"/>
</dbReference>
<evidence type="ECO:0000313" key="1">
    <source>
        <dbReference type="EMBL" id="QBI02519.1"/>
    </source>
</evidence>
<protein>
    <submittedName>
        <fullName evidence="1">Uncharacterized protein</fullName>
    </submittedName>
</protein>
<evidence type="ECO:0000313" key="2">
    <source>
        <dbReference type="Proteomes" id="UP000292307"/>
    </source>
</evidence>
<proteinExistence type="predicted"/>
<name>A0ABX5RV84_9BURK</name>
<reference evidence="1 2" key="1">
    <citation type="submission" date="2019-02" db="EMBL/GenBank/DDBJ databases">
        <title>Draft Genome Sequences of Six Type Strains of the Genus Massilia.</title>
        <authorList>
            <person name="Miess H."/>
            <person name="Frediansyhah A."/>
            <person name="Gross H."/>
        </authorList>
    </citation>
    <scope>NUCLEOTIDE SEQUENCE [LARGE SCALE GENOMIC DNA]</scope>
    <source>
        <strain evidence="1 2">DSM 17472</strain>
    </source>
</reference>